<keyword evidence="8" id="KW-0961">Cell wall biogenesis/degradation</keyword>
<comment type="caution">
    <text evidence="15">The sequence shown here is derived from an EMBL/GenBank/DDBJ whole genome shotgun (WGS) entry which is preliminary data.</text>
</comment>
<evidence type="ECO:0000256" key="2">
    <source>
        <dbReference type="ARBA" id="ARBA00022676"/>
    </source>
</evidence>
<dbReference type="EC" id="2.4.1.32" evidence="11"/>
<feature type="domain" description="Glycosyltransferase 2-like" evidence="14">
    <location>
        <begin position="192"/>
        <end position="407"/>
    </location>
</feature>
<dbReference type="EMBL" id="PKPP01000762">
    <property type="protein sequence ID" value="PWA88955.1"/>
    <property type="molecule type" value="Genomic_DNA"/>
</dbReference>
<keyword evidence="5 13" id="KW-1133">Transmembrane helix</keyword>
<comment type="similarity">
    <text evidence="10">Belongs to the glycosyltransferase 2 family. Plant cellulose synthase-like A subfamily.</text>
</comment>
<dbReference type="InterPro" id="IPR029044">
    <property type="entry name" value="Nucleotide-diphossugar_trans"/>
</dbReference>
<feature type="transmembrane region" description="Helical" evidence="13">
    <location>
        <begin position="370"/>
        <end position="390"/>
    </location>
</feature>
<feature type="transmembrane region" description="Helical" evidence="13">
    <location>
        <begin position="402"/>
        <end position="428"/>
    </location>
</feature>
<dbReference type="FunFam" id="3.90.550.10:FF:000015">
    <property type="entry name" value="Glucomannan 4-beta-mannosyltransferase 9"/>
    <property type="match status" value="1"/>
</dbReference>
<evidence type="ECO:0000256" key="9">
    <source>
        <dbReference type="ARBA" id="ARBA00051800"/>
    </source>
</evidence>
<organism evidence="15 16">
    <name type="scientific">Artemisia annua</name>
    <name type="common">Sweet wormwood</name>
    <dbReference type="NCBI Taxonomy" id="35608"/>
    <lineage>
        <taxon>Eukaryota</taxon>
        <taxon>Viridiplantae</taxon>
        <taxon>Streptophyta</taxon>
        <taxon>Embryophyta</taxon>
        <taxon>Tracheophyta</taxon>
        <taxon>Spermatophyta</taxon>
        <taxon>Magnoliopsida</taxon>
        <taxon>eudicotyledons</taxon>
        <taxon>Gunneridae</taxon>
        <taxon>Pentapetalae</taxon>
        <taxon>asterids</taxon>
        <taxon>campanulids</taxon>
        <taxon>Asterales</taxon>
        <taxon>Asteraceae</taxon>
        <taxon>Asteroideae</taxon>
        <taxon>Anthemideae</taxon>
        <taxon>Artemisiinae</taxon>
        <taxon>Artemisia</taxon>
    </lineage>
</organism>
<dbReference type="GO" id="GO:0051753">
    <property type="term" value="F:mannan synthase activity"/>
    <property type="evidence" value="ECO:0007669"/>
    <property type="project" value="UniProtKB-ARBA"/>
</dbReference>
<keyword evidence="3 15" id="KW-0808">Transferase</keyword>
<protein>
    <recommendedName>
        <fullName evidence="11">glucomannan 4-beta-mannosyltransferase</fullName>
        <ecNumber evidence="11">2.4.1.32</ecNumber>
    </recommendedName>
    <alternativeName>
        <fullName evidence="12">Glucomannan synthase</fullName>
    </alternativeName>
</protein>
<keyword evidence="16" id="KW-1185">Reference proteome</keyword>
<dbReference type="Pfam" id="PF13632">
    <property type="entry name" value="Glyco_trans_2_3"/>
    <property type="match status" value="1"/>
</dbReference>
<reference evidence="15 16" key="1">
    <citation type="journal article" date="2018" name="Mol. Plant">
        <title>The genome of Artemisia annua provides insight into the evolution of Asteraceae family and artemisinin biosynthesis.</title>
        <authorList>
            <person name="Shen Q."/>
            <person name="Zhang L."/>
            <person name="Liao Z."/>
            <person name="Wang S."/>
            <person name="Yan T."/>
            <person name="Shi P."/>
            <person name="Liu M."/>
            <person name="Fu X."/>
            <person name="Pan Q."/>
            <person name="Wang Y."/>
            <person name="Lv Z."/>
            <person name="Lu X."/>
            <person name="Zhang F."/>
            <person name="Jiang W."/>
            <person name="Ma Y."/>
            <person name="Chen M."/>
            <person name="Hao X."/>
            <person name="Li L."/>
            <person name="Tang Y."/>
            <person name="Lv G."/>
            <person name="Zhou Y."/>
            <person name="Sun X."/>
            <person name="Brodelius P.E."/>
            <person name="Rose J.K.C."/>
            <person name="Tang K."/>
        </authorList>
    </citation>
    <scope>NUCLEOTIDE SEQUENCE [LARGE SCALE GENOMIC DNA]</scope>
    <source>
        <strain evidence="16">cv. Huhao1</strain>
        <tissue evidence="15">Leaf</tissue>
    </source>
</reference>
<evidence type="ECO:0000256" key="13">
    <source>
        <dbReference type="SAM" id="Phobius"/>
    </source>
</evidence>
<dbReference type="GO" id="GO:0047259">
    <property type="term" value="F:glucomannan 4-beta-mannosyltransferase activity"/>
    <property type="evidence" value="ECO:0007669"/>
    <property type="project" value="UniProtKB-EC"/>
</dbReference>
<evidence type="ECO:0000256" key="12">
    <source>
        <dbReference type="ARBA" id="ARBA00076024"/>
    </source>
</evidence>
<comment type="catalytic activity">
    <reaction evidence="9">
        <text>GDP-mannose + (glucomannan)n = GDP + (glucomannan)n+1.</text>
        <dbReference type="EC" id="2.4.1.32"/>
    </reaction>
</comment>
<feature type="transmembrane region" description="Helical" evidence="13">
    <location>
        <begin position="508"/>
        <end position="526"/>
    </location>
</feature>
<gene>
    <name evidence="15" type="ORF">CTI12_AA116070</name>
</gene>
<keyword evidence="7 13" id="KW-0472">Membrane</keyword>
<feature type="transmembrane region" description="Helical" evidence="13">
    <location>
        <begin position="45"/>
        <end position="71"/>
    </location>
</feature>
<dbReference type="OrthoDB" id="72851at2759"/>
<keyword evidence="6" id="KW-0333">Golgi apparatus</keyword>
<dbReference type="CDD" id="cd06437">
    <property type="entry name" value="CESA_CaSu_A2"/>
    <property type="match status" value="1"/>
</dbReference>
<dbReference type="AlphaFoldDB" id="A0A2U1PT99"/>
<evidence type="ECO:0000256" key="3">
    <source>
        <dbReference type="ARBA" id="ARBA00022679"/>
    </source>
</evidence>
<evidence type="ECO:0000256" key="7">
    <source>
        <dbReference type="ARBA" id="ARBA00023136"/>
    </source>
</evidence>
<dbReference type="STRING" id="35608.A0A2U1PT99"/>
<dbReference type="PANTHER" id="PTHR32044">
    <property type="entry name" value="GLUCOMANNAN 4-BETA-MANNOSYLTRANSFERASE 9"/>
    <property type="match status" value="1"/>
</dbReference>
<dbReference type="GO" id="GO:0071555">
    <property type="term" value="P:cell wall organization"/>
    <property type="evidence" value="ECO:0007669"/>
    <property type="project" value="UniProtKB-KW"/>
</dbReference>
<evidence type="ECO:0000313" key="15">
    <source>
        <dbReference type="EMBL" id="PWA88955.1"/>
    </source>
</evidence>
<feature type="transmembrane region" description="Helical" evidence="13">
    <location>
        <begin position="481"/>
        <end position="502"/>
    </location>
</feature>
<evidence type="ECO:0000259" key="14">
    <source>
        <dbReference type="Pfam" id="PF13632"/>
    </source>
</evidence>
<dbReference type="PANTHER" id="PTHR32044:SF77">
    <property type="entry name" value="GLUCOMANNAN 4-BETA-MANNOSYLTRANSFERASE 9"/>
    <property type="match status" value="1"/>
</dbReference>
<keyword evidence="4 13" id="KW-0812">Transmembrane</keyword>
<dbReference type="SUPFAM" id="SSF53448">
    <property type="entry name" value="Nucleotide-diphospho-sugar transferases"/>
    <property type="match status" value="1"/>
</dbReference>
<accession>A0A2U1PT99</accession>
<dbReference type="Proteomes" id="UP000245207">
    <property type="component" value="Unassembled WGS sequence"/>
</dbReference>
<name>A0A2U1PT99_ARTAN</name>
<evidence type="ECO:0000256" key="11">
    <source>
        <dbReference type="ARBA" id="ARBA00066505"/>
    </source>
</evidence>
<evidence type="ECO:0000313" key="16">
    <source>
        <dbReference type="Proteomes" id="UP000245207"/>
    </source>
</evidence>
<dbReference type="Gene3D" id="3.90.550.10">
    <property type="entry name" value="Spore Coat Polysaccharide Biosynthesis Protein SpsA, Chain A"/>
    <property type="match status" value="1"/>
</dbReference>
<evidence type="ECO:0000256" key="1">
    <source>
        <dbReference type="ARBA" id="ARBA00004653"/>
    </source>
</evidence>
<evidence type="ECO:0000256" key="10">
    <source>
        <dbReference type="ARBA" id="ARBA00060879"/>
    </source>
</evidence>
<proteinExistence type="inferred from homology"/>
<evidence type="ECO:0000256" key="6">
    <source>
        <dbReference type="ARBA" id="ARBA00023034"/>
    </source>
</evidence>
<evidence type="ECO:0000256" key="5">
    <source>
        <dbReference type="ARBA" id="ARBA00022989"/>
    </source>
</evidence>
<dbReference type="GO" id="GO:0000139">
    <property type="term" value="C:Golgi membrane"/>
    <property type="evidence" value="ECO:0007669"/>
    <property type="project" value="UniProtKB-SubCell"/>
</dbReference>
<feature type="transmembrane region" description="Helical" evidence="13">
    <location>
        <begin position="538"/>
        <end position="564"/>
    </location>
</feature>
<sequence length="627" mass="72012">MKQSTRDTLSHILEWCTSTGGDIEAQVKVIWPQLKASFVVPFLTISLYICLVMSIMLFTEIVYMALVVGYIRLFKKTAEKRYKYEPFKDDTESGNSAYPLVLVQLPMFNEKEVYRLSIRAACELSWPSNRIVIQVLDDSTDPSIKELVHMECQEWASKGKNIHYQVRDNREGYKAGALNKGLKHSYANECEYVAIFDADFQPEPDFLLQTIPYLHHNPQLGLVQARWKFVNSNECLMTRMQEMTLDYHFNVEQESGSSTYAFFGFNGTAGVWRMATLDEAGGWQGRTTVEDMDLAIRATLKGWKFLYLGSVKVKNELPSTFKAYRYQQHRWACGPAKLFKKVFVEIIRSKNVTLWKKLYMIYSFFFIRKLVAHIVTFVLYCVVLPTAVLVPEVIIPTWGVFYIPLVITLLHAFGTPRSFHLVVIWILFENVMSLHRTKATFIGLFETNRANEWVVTEKHGVALKEASEPLLSPRLKIRDRLLILELSVGVFLFISASLDFAFGTNHHYIYLSLQAIAFLIMGSVLVPEVIIPTWGVFYIPLVITLLHAFGTPRSFHLVVIWILFENVMSLHRTKATFIGLFETNRANEWVVTEKHGDALKEASEPLLSPRLKIRDSESEPMNALSAF</sequence>
<dbReference type="InterPro" id="IPR001173">
    <property type="entry name" value="Glyco_trans_2-like"/>
</dbReference>
<evidence type="ECO:0000256" key="8">
    <source>
        <dbReference type="ARBA" id="ARBA00023316"/>
    </source>
</evidence>
<keyword evidence="2" id="KW-0328">Glycosyltransferase</keyword>
<evidence type="ECO:0000256" key="4">
    <source>
        <dbReference type="ARBA" id="ARBA00022692"/>
    </source>
</evidence>
<comment type="subcellular location">
    <subcellularLocation>
        <location evidence="1">Golgi apparatus membrane</location>
        <topology evidence="1">Multi-pass membrane protein</topology>
    </subcellularLocation>
</comment>